<evidence type="ECO:0000256" key="6">
    <source>
        <dbReference type="ARBA" id="ARBA00022597"/>
    </source>
</evidence>
<name>A0AAV5KCS2_9ROSI</name>
<keyword evidence="8" id="KW-0769">Symport</keyword>
<dbReference type="EMBL" id="BPVZ01000060">
    <property type="protein sequence ID" value="GKV22404.1"/>
    <property type="molecule type" value="Genomic_DNA"/>
</dbReference>
<feature type="transmembrane region" description="Helical" evidence="12">
    <location>
        <begin position="100"/>
        <end position="121"/>
    </location>
</feature>
<evidence type="ECO:0000256" key="7">
    <source>
        <dbReference type="ARBA" id="ARBA00022692"/>
    </source>
</evidence>
<feature type="transmembrane region" description="Helical" evidence="12">
    <location>
        <begin position="567"/>
        <end position="585"/>
    </location>
</feature>
<keyword evidence="7 12" id="KW-0812">Transmembrane</keyword>
<dbReference type="PANTHER" id="PTHR19432:SF35">
    <property type="entry name" value="SOLUTE CARRIER FAMILY 45 MEMBER 3 ISOFORM X1"/>
    <property type="match status" value="1"/>
</dbReference>
<feature type="transmembrane region" description="Helical" evidence="12">
    <location>
        <begin position="259"/>
        <end position="279"/>
    </location>
</feature>
<dbReference type="FunFam" id="1.20.1250.20:FF:000366">
    <property type="entry name" value="Sucrose transport protein SUT5"/>
    <property type="match status" value="1"/>
</dbReference>
<protein>
    <submittedName>
        <fullName evidence="13">Uncharacterized protein</fullName>
    </submittedName>
</protein>
<dbReference type="InterPro" id="IPR036259">
    <property type="entry name" value="MFS_trans_sf"/>
</dbReference>
<sequence length="604" mass="64670">MAGRSEAVSIKVPYRNLRKEGEVDMVDEPNHRISLSSSPDSPLPSSSSSPIEVRSEQQCSLMILILGCTVAAGVQFGWALQLSLLTPYIQTLGIEHAFSSFIWLCGPITGLVVQPCVGIWSDKCTSKFGRRRPFIVAGSLMISAAVIIIGFSADIGYILGDTKEHCSTFKGTRTRAAFVFVIGFWMLDLANNTVQGPARALLADLSGPEQRNSANAVFCSWMAVGNILGFSAGASGSWHRWFPFLKSRACCEACANLKAAFLVAVLFLALCTLVTVYFAKEVPISAPEQPIRLSDSAPLLDDPTQNGVELSKLKHDIPVVTSANVNGSENGYEQDITPKHVNSKDVNDQSAVFSDGPGAVLVNLLTSLRHLPSAMHSVLIVSALSWLSWFPFFLFDTDWMGREVYHGDPKGDFSEVKLYDQGVREGAFGLLLNSVVLGISSFLIEPMCQWMGARLVWAMSNFTVFACMAVTAVISLISVLEYSQGIQHVIGGNEAIKIAALIVFALLGFPLAITYSVPFSVTAELTADSGGGQGLAIGVLNLSIVIPQMIISLGAGPWDALFGGGNIPAFILAAFCALAAGIIAIRKLPDHSSSSFKSSGFHFG</sequence>
<comment type="subcellular location">
    <subcellularLocation>
        <location evidence="1">Cell membrane</location>
        <topology evidence="1">Multi-pass membrane protein</topology>
    </subcellularLocation>
</comment>
<dbReference type="CDD" id="cd17313">
    <property type="entry name" value="MFS_SLC45_SUC"/>
    <property type="match status" value="1"/>
</dbReference>
<proteinExistence type="inferred from homology"/>
<gene>
    <name evidence="13" type="ORF">SLEP1_g32283</name>
</gene>
<evidence type="ECO:0000256" key="11">
    <source>
        <dbReference type="SAM" id="MobiDB-lite"/>
    </source>
</evidence>
<evidence type="ECO:0000256" key="9">
    <source>
        <dbReference type="ARBA" id="ARBA00022989"/>
    </source>
</evidence>
<dbReference type="GO" id="GO:0008506">
    <property type="term" value="F:sucrose:proton symporter activity"/>
    <property type="evidence" value="ECO:0007669"/>
    <property type="project" value="TreeGrafter"/>
</dbReference>
<evidence type="ECO:0000256" key="10">
    <source>
        <dbReference type="ARBA" id="ARBA00023136"/>
    </source>
</evidence>
<feature type="transmembrane region" description="Helical" evidence="12">
    <location>
        <begin position="61"/>
        <end position="80"/>
    </location>
</feature>
<evidence type="ECO:0000313" key="13">
    <source>
        <dbReference type="EMBL" id="GKV22404.1"/>
    </source>
</evidence>
<evidence type="ECO:0000256" key="2">
    <source>
        <dbReference type="ARBA" id="ARBA00004914"/>
    </source>
</evidence>
<feature type="transmembrane region" description="Helical" evidence="12">
    <location>
        <begin position="374"/>
        <end position="395"/>
    </location>
</feature>
<evidence type="ECO:0000256" key="4">
    <source>
        <dbReference type="ARBA" id="ARBA00022448"/>
    </source>
</evidence>
<keyword evidence="9 12" id="KW-1133">Transmembrane helix</keyword>
<dbReference type="AlphaFoldDB" id="A0AAV5KCS2"/>
<organism evidence="13 14">
    <name type="scientific">Rubroshorea leprosula</name>
    <dbReference type="NCBI Taxonomy" id="152421"/>
    <lineage>
        <taxon>Eukaryota</taxon>
        <taxon>Viridiplantae</taxon>
        <taxon>Streptophyta</taxon>
        <taxon>Embryophyta</taxon>
        <taxon>Tracheophyta</taxon>
        <taxon>Spermatophyta</taxon>
        <taxon>Magnoliopsida</taxon>
        <taxon>eudicotyledons</taxon>
        <taxon>Gunneridae</taxon>
        <taxon>Pentapetalae</taxon>
        <taxon>rosids</taxon>
        <taxon>malvids</taxon>
        <taxon>Malvales</taxon>
        <taxon>Dipterocarpaceae</taxon>
        <taxon>Rubroshorea</taxon>
    </lineage>
</organism>
<evidence type="ECO:0000256" key="8">
    <source>
        <dbReference type="ARBA" id="ARBA00022847"/>
    </source>
</evidence>
<feature type="region of interest" description="Disordered" evidence="11">
    <location>
        <begin position="21"/>
        <end position="50"/>
    </location>
</feature>
<evidence type="ECO:0000313" key="14">
    <source>
        <dbReference type="Proteomes" id="UP001054252"/>
    </source>
</evidence>
<comment type="pathway">
    <text evidence="2">Glycan biosynthesis; sucrose metabolism.</text>
</comment>
<keyword evidence="6" id="KW-0762">Sugar transport</keyword>
<dbReference type="PANTHER" id="PTHR19432">
    <property type="entry name" value="SUGAR TRANSPORTER"/>
    <property type="match status" value="1"/>
</dbReference>
<feature type="transmembrane region" description="Helical" evidence="12">
    <location>
        <begin position="426"/>
        <end position="444"/>
    </location>
</feature>
<dbReference type="SUPFAM" id="SSF103473">
    <property type="entry name" value="MFS general substrate transporter"/>
    <property type="match status" value="1"/>
</dbReference>
<feature type="transmembrane region" description="Helical" evidence="12">
    <location>
        <begin position="498"/>
        <end position="523"/>
    </location>
</feature>
<keyword evidence="10 12" id="KW-0472">Membrane</keyword>
<feature type="transmembrane region" description="Helical" evidence="12">
    <location>
        <begin position="133"/>
        <end position="156"/>
    </location>
</feature>
<dbReference type="FunFam" id="1.20.1250.20:FF:000182">
    <property type="entry name" value="Sucrose transporter SUC2"/>
    <property type="match status" value="1"/>
</dbReference>
<keyword evidence="5" id="KW-1003">Cell membrane</keyword>
<evidence type="ECO:0000256" key="5">
    <source>
        <dbReference type="ARBA" id="ARBA00022475"/>
    </source>
</evidence>
<evidence type="ECO:0000256" key="3">
    <source>
        <dbReference type="ARBA" id="ARBA00007134"/>
    </source>
</evidence>
<dbReference type="Pfam" id="PF13347">
    <property type="entry name" value="MFS_2"/>
    <property type="match status" value="1"/>
</dbReference>
<comment type="similarity">
    <text evidence="3">Belongs to the glycoside-pentoside-hexuronide (GPH) cation symporter transporter (TC 2.A.2.4) family.</text>
</comment>
<evidence type="ECO:0000256" key="1">
    <source>
        <dbReference type="ARBA" id="ARBA00004651"/>
    </source>
</evidence>
<feature type="transmembrane region" description="Helical" evidence="12">
    <location>
        <begin position="535"/>
        <end position="555"/>
    </location>
</feature>
<keyword evidence="4" id="KW-0813">Transport</keyword>
<dbReference type="Proteomes" id="UP001054252">
    <property type="component" value="Unassembled WGS sequence"/>
</dbReference>
<dbReference type="GO" id="GO:0005886">
    <property type="term" value="C:plasma membrane"/>
    <property type="evidence" value="ECO:0007669"/>
    <property type="project" value="UniProtKB-SubCell"/>
</dbReference>
<evidence type="ECO:0000256" key="12">
    <source>
        <dbReference type="SAM" id="Phobius"/>
    </source>
</evidence>
<feature type="transmembrane region" description="Helical" evidence="12">
    <location>
        <begin position="456"/>
        <end position="478"/>
    </location>
</feature>
<keyword evidence="14" id="KW-1185">Reference proteome</keyword>
<accession>A0AAV5KCS2</accession>
<feature type="transmembrane region" description="Helical" evidence="12">
    <location>
        <begin position="215"/>
        <end position="239"/>
    </location>
</feature>
<dbReference type="Gene3D" id="1.20.1250.20">
    <property type="entry name" value="MFS general substrate transporter like domains"/>
    <property type="match status" value="1"/>
</dbReference>
<reference evidence="13 14" key="1">
    <citation type="journal article" date="2021" name="Commun. Biol.">
        <title>The genome of Shorea leprosula (Dipterocarpaceae) highlights the ecological relevance of drought in aseasonal tropical rainforests.</title>
        <authorList>
            <person name="Ng K.K.S."/>
            <person name="Kobayashi M.J."/>
            <person name="Fawcett J.A."/>
            <person name="Hatakeyama M."/>
            <person name="Paape T."/>
            <person name="Ng C.H."/>
            <person name="Ang C.C."/>
            <person name="Tnah L.H."/>
            <person name="Lee C.T."/>
            <person name="Nishiyama T."/>
            <person name="Sese J."/>
            <person name="O'Brien M.J."/>
            <person name="Copetti D."/>
            <person name="Mohd Noor M.I."/>
            <person name="Ong R.C."/>
            <person name="Putra M."/>
            <person name="Sireger I.Z."/>
            <person name="Indrioko S."/>
            <person name="Kosugi Y."/>
            <person name="Izuno A."/>
            <person name="Isagi Y."/>
            <person name="Lee S.L."/>
            <person name="Shimizu K.K."/>
        </authorList>
    </citation>
    <scope>NUCLEOTIDE SEQUENCE [LARGE SCALE GENOMIC DNA]</scope>
    <source>
        <strain evidence="13">214</strain>
    </source>
</reference>
<comment type="caution">
    <text evidence="13">The sequence shown here is derived from an EMBL/GenBank/DDBJ whole genome shotgun (WGS) entry which is preliminary data.</text>
</comment>
<feature type="compositionally biased region" description="Low complexity" evidence="11">
    <location>
        <begin position="34"/>
        <end position="50"/>
    </location>
</feature>